<organism evidence="1 2">
    <name type="scientific">Congregibacter litoralis KT71</name>
    <dbReference type="NCBI Taxonomy" id="314285"/>
    <lineage>
        <taxon>Bacteria</taxon>
        <taxon>Pseudomonadati</taxon>
        <taxon>Pseudomonadota</taxon>
        <taxon>Gammaproteobacteria</taxon>
        <taxon>Cellvibrionales</taxon>
        <taxon>Halieaceae</taxon>
        <taxon>Congregibacter</taxon>
    </lineage>
</organism>
<dbReference type="HOGENOM" id="CLU_838654_0_0_6"/>
<dbReference type="Proteomes" id="UP000019205">
    <property type="component" value="Chromosome"/>
</dbReference>
<reference evidence="1 2" key="1">
    <citation type="journal article" date="2007" name="Proc. Natl. Acad. Sci. U.S.A.">
        <title>Characterization of a marine gammaproteobacterium capable of aerobic anoxygenic photosynthesis.</title>
        <authorList>
            <person name="Fuchs B.M."/>
            <person name="Spring S."/>
            <person name="Teeling H."/>
            <person name="Quast C."/>
            <person name="Wulf J."/>
            <person name="Schattenhofer M."/>
            <person name="Yan S."/>
            <person name="Ferriera S."/>
            <person name="Johnson J."/>
            <person name="Glockner F.O."/>
            <person name="Amann R."/>
        </authorList>
    </citation>
    <scope>NUCLEOTIDE SEQUENCE [LARGE SCALE GENOMIC DNA]</scope>
    <source>
        <strain evidence="1">KT71</strain>
    </source>
</reference>
<comment type="caution">
    <text evidence="1">The sequence shown here is derived from an EMBL/GenBank/DDBJ whole genome shotgun (WGS) entry which is preliminary data.</text>
</comment>
<reference evidence="1 2" key="2">
    <citation type="journal article" date="2009" name="PLoS ONE">
        <title>The photosynthetic apparatus and its regulation in the aerobic gammaproteobacterium Congregibacter litoralis gen. nov., sp. nov.</title>
        <authorList>
            <person name="Spring S."/>
            <person name="Lunsdorf H."/>
            <person name="Fuchs B.M."/>
            <person name="Tindall B.J."/>
        </authorList>
    </citation>
    <scope>NUCLEOTIDE SEQUENCE [LARGE SCALE GENOMIC DNA]</scope>
    <source>
        <strain evidence="1">KT71</strain>
    </source>
</reference>
<dbReference type="EMBL" id="AAOA02000003">
    <property type="protein sequence ID" value="EAQ98709.2"/>
    <property type="molecule type" value="Genomic_DNA"/>
</dbReference>
<gene>
    <name evidence="1" type="ORF">KT71_08787</name>
</gene>
<protein>
    <submittedName>
        <fullName evidence="1">Uncharacterized protein</fullName>
    </submittedName>
</protein>
<name>A4A4I8_9GAMM</name>
<dbReference type="STRING" id="314285.KT71_08787"/>
<dbReference type="AlphaFoldDB" id="A4A4I8"/>
<evidence type="ECO:0000313" key="1">
    <source>
        <dbReference type="EMBL" id="EAQ98709.2"/>
    </source>
</evidence>
<proteinExistence type="predicted"/>
<evidence type="ECO:0000313" key="2">
    <source>
        <dbReference type="Proteomes" id="UP000019205"/>
    </source>
</evidence>
<sequence length="331" mass="37111">MSNFAPAPPPPPTPPPPCSFFRGVICESKCKGHIAENHFNLCASELGHLDAYVDYALRTRDLTQLETEKSAQRICSAIDEVHQRLIPRTREINSLWALNYPDGPKSAPNLILKTEMDSNIPGNPCFFSRVKDKYERFSHFLSTDLTQAVLEAKKTGAAVSVRCTDKHNGDTLIVNGSSEEFRNATMCLLQVHSELAGVKVCFSQSAEVTLSLPLGVLEHAERHNCLGSCVYKFRNAVVKDAVDQNGFVELRIAEYDTEFRSGQIKAQLHCEDMLSPQLSDMLKKYKIKEAADWRGKTLTFLARRFHKGIHGENSSMSTVQIEKLMKIRNPE</sequence>
<keyword evidence="2" id="KW-1185">Reference proteome</keyword>
<accession>A4A4I8</accession>